<evidence type="ECO:0000313" key="1">
    <source>
        <dbReference type="EMBL" id="RAL25962.1"/>
    </source>
</evidence>
<dbReference type="AlphaFoldDB" id="A0A364K6X8"/>
<protein>
    <submittedName>
        <fullName evidence="1">Uncharacterized protein</fullName>
    </submittedName>
</protein>
<sequence length="73" mass="8529">MIKGDVSYLGMLLSLYLVKVCFNSTMDTIQTACEQVSMRNVNQFQFHDGYNSNPFVNISIYKHFHYIKKQKSL</sequence>
<keyword evidence="2" id="KW-1185">Reference proteome</keyword>
<evidence type="ECO:0000313" key="2">
    <source>
        <dbReference type="Proteomes" id="UP000251213"/>
    </source>
</evidence>
<comment type="caution">
    <text evidence="1">The sequence shown here is derived from an EMBL/GenBank/DDBJ whole genome shotgun (WGS) entry which is preliminary data.</text>
</comment>
<name>A0A364K6X8_9BACL</name>
<organism evidence="1 2">
    <name type="scientific">Thermoflavimicrobium daqui</name>
    <dbReference type="NCBI Taxonomy" id="2137476"/>
    <lineage>
        <taxon>Bacteria</taxon>
        <taxon>Bacillati</taxon>
        <taxon>Bacillota</taxon>
        <taxon>Bacilli</taxon>
        <taxon>Bacillales</taxon>
        <taxon>Thermoactinomycetaceae</taxon>
        <taxon>Thermoflavimicrobium</taxon>
    </lineage>
</organism>
<reference evidence="1 2" key="2">
    <citation type="submission" date="2018-06" db="EMBL/GenBank/DDBJ databases">
        <authorList>
            <person name="Zhirakovskaya E."/>
        </authorList>
    </citation>
    <scope>NUCLEOTIDE SEQUENCE [LARGE SCALE GENOMIC DNA]</scope>
    <source>
        <strain evidence="1 2">FBKL4.011</strain>
    </source>
</reference>
<dbReference type="EMBL" id="QJKK01000003">
    <property type="protein sequence ID" value="RAL25962.1"/>
    <property type="molecule type" value="Genomic_DNA"/>
</dbReference>
<dbReference type="Proteomes" id="UP000251213">
    <property type="component" value="Unassembled WGS sequence"/>
</dbReference>
<proteinExistence type="predicted"/>
<reference evidence="1 2" key="1">
    <citation type="submission" date="2018-06" db="EMBL/GenBank/DDBJ databases">
        <title>Thermoflavimicrobium daqus sp. nov., a thermophilic microbe isolated from Moutai-flavour Daqu.</title>
        <authorList>
            <person name="Wang X."/>
            <person name="Zhou H."/>
        </authorList>
    </citation>
    <scope>NUCLEOTIDE SEQUENCE [LARGE SCALE GENOMIC DNA]</scope>
    <source>
        <strain evidence="1 2">FBKL4.011</strain>
    </source>
</reference>
<gene>
    <name evidence="1" type="ORF">DL897_07805</name>
</gene>
<accession>A0A364K6X8</accession>